<feature type="compositionally biased region" description="Basic and acidic residues" evidence="1">
    <location>
        <begin position="76"/>
        <end position="85"/>
    </location>
</feature>
<protein>
    <submittedName>
        <fullName evidence="2">Uncharacterized protein</fullName>
    </submittedName>
</protein>
<dbReference type="AlphaFoldDB" id="A0A9D7XGN9"/>
<feature type="region of interest" description="Disordered" evidence="1">
    <location>
        <begin position="50"/>
        <end position="103"/>
    </location>
</feature>
<gene>
    <name evidence="2" type="ORF">IPP58_08140</name>
</gene>
<organism evidence="2 3">
    <name type="scientific">Candidatus Geothrix skivensis</name>
    <dbReference type="NCBI Taxonomy" id="2954439"/>
    <lineage>
        <taxon>Bacteria</taxon>
        <taxon>Pseudomonadati</taxon>
        <taxon>Acidobacteriota</taxon>
        <taxon>Holophagae</taxon>
        <taxon>Holophagales</taxon>
        <taxon>Holophagaceae</taxon>
        <taxon>Geothrix</taxon>
    </lineage>
</organism>
<reference evidence="2" key="1">
    <citation type="submission" date="2020-10" db="EMBL/GenBank/DDBJ databases">
        <title>Connecting structure to function with the recovery of over 1000 high-quality activated sludge metagenome-assembled genomes encoding full-length rRNA genes using long-read sequencing.</title>
        <authorList>
            <person name="Singleton C.M."/>
            <person name="Petriglieri F."/>
            <person name="Kristensen J.M."/>
            <person name="Kirkegaard R.H."/>
            <person name="Michaelsen T.Y."/>
            <person name="Andersen M.H."/>
            <person name="Karst S.M."/>
            <person name="Dueholm M.S."/>
            <person name="Nielsen P.H."/>
            <person name="Albertsen M."/>
        </authorList>
    </citation>
    <scope>NUCLEOTIDE SEQUENCE</scope>
    <source>
        <strain evidence="2">Skiv_18-Q3-R9-52_MAXAC.067</strain>
    </source>
</reference>
<name>A0A9D7XGN9_9BACT</name>
<proteinExistence type="predicted"/>
<sequence length="103" mass="10985">MRPQPTFATLSSGVRLHFRVQGAPAGPWLVLLNGLLSDTTLWDGAPSAIERSEEREQATEVACDRGGSPGAPSAIEHSEERERRTRCPARSGGSLGPHSKALP</sequence>
<accession>A0A9D7XGN9</accession>
<comment type="caution">
    <text evidence="2">The sequence shown here is derived from an EMBL/GenBank/DDBJ whole genome shotgun (WGS) entry which is preliminary data.</text>
</comment>
<dbReference type="InterPro" id="IPR029058">
    <property type="entry name" value="AB_hydrolase_fold"/>
</dbReference>
<dbReference type="EMBL" id="JADKIO010000006">
    <property type="protein sequence ID" value="MBK9796456.1"/>
    <property type="molecule type" value="Genomic_DNA"/>
</dbReference>
<dbReference type="Proteomes" id="UP000886657">
    <property type="component" value="Unassembled WGS sequence"/>
</dbReference>
<dbReference type="SUPFAM" id="SSF53474">
    <property type="entry name" value="alpha/beta-Hydrolases"/>
    <property type="match status" value="1"/>
</dbReference>
<evidence type="ECO:0000313" key="2">
    <source>
        <dbReference type="EMBL" id="MBK9796456.1"/>
    </source>
</evidence>
<evidence type="ECO:0000313" key="3">
    <source>
        <dbReference type="Proteomes" id="UP000886657"/>
    </source>
</evidence>
<evidence type="ECO:0000256" key="1">
    <source>
        <dbReference type="SAM" id="MobiDB-lite"/>
    </source>
</evidence>